<dbReference type="Gene3D" id="3.30.1330.70">
    <property type="entry name" value="Holliday junction resolvase RusA"/>
    <property type="match status" value="1"/>
</dbReference>
<dbReference type="GO" id="GO:0006310">
    <property type="term" value="P:DNA recombination"/>
    <property type="evidence" value="ECO:0007669"/>
    <property type="project" value="InterPro"/>
</dbReference>
<reference evidence="1" key="1">
    <citation type="submission" date="2018-05" db="EMBL/GenBank/DDBJ databases">
        <authorList>
            <person name="Lanie J.A."/>
            <person name="Ng W.-L."/>
            <person name="Kazmierczak K.M."/>
            <person name="Andrzejewski T.M."/>
            <person name="Davidsen T.M."/>
            <person name="Wayne K.J."/>
            <person name="Tettelin H."/>
            <person name="Glass J.I."/>
            <person name="Rusch D."/>
            <person name="Podicherti R."/>
            <person name="Tsui H.-C.T."/>
            <person name="Winkler M.E."/>
        </authorList>
    </citation>
    <scope>NUCLEOTIDE SEQUENCE</scope>
</reference>
<evidence type="ECO:0000313" key="1">
    <source>
        <dbReference type="EMBL" id="SVD28845.1"/>
    </source>
</evidence>
<dbReference type="SUPFAM" id="SSF103084">
    <property type="entry name" value="Holliday junction resolvase RusA"/>
    <property type="match status" value="1"/>
</dbReference>
<name>A0A382U4K6_9ZZZZ</name>
<organism evidence="1">
    <name type="scientific">marine metagenome</name>
    <dbReference type="NCBI Taxonomy" id="408172"/>
    <lineage>
        <taxon>unclassified sequences</taxon>
        <taxon>metagenomes</taxon>
        <taxon>ecological metagenomes</taxon>
    </lineage>
</organism>
<sequence>MKHKSVVPLPTYMVKKNERILGLNSYQRLHYWLLNQCKKNYREKLGDWHVALPKFKTLKIKYTIYFKTKRKKDLDNYTAPLHKFMCDYLVEYGVIPEDDYTIVTGFCSEFGGIDDNYALVELEGEEEDGT</sequence>
<dbReference type="EMBL" id="UINC01141232">
    <property type="protein sequence ID" value="SVD28845.1"/>
    <property type="molecule type" value="Genomic_DNA"/>
</dbReference>
<dbReference type="GO" id="GO:0000287">
    <property type="term" value="F:magnesium ion binding"/>
    <property type="evidence" value="ECO:0007669"/>
    <property type="project" value="InterPro"/>
</dbReference>
<dbReference type="GO" id="GO:0006281">
    <property type="term" value="P:DNA repair"/>
    <property type="evidence" value="ECO:0007669"/>
    <property type="project" value="InterPro"/>
</dbReference>
<dbReference type="InterPro" id="IPR036614">
    <property type="entry name" value="RusA-like_sf"/>
</dbReference>
<proteinExistence type="predicted"/>
<dbReference type="AlphaFoldDB" id="A0A382U4K6"/>
<protein>
    <submittedName>
        <fullName evidence="1">Uncharacterized protein</fullName>
    </submittedName>
</protein>
<accession>A0A382U4K6</accession>
<gene>
    <name evidence="1" type="ORF">METZ01_LOCUS381699</name>
</gene>